<protein>
    <recommendedName>
        <fullName evidence="6">Mitochondrial fission regulator</fullName>
    </recommendedName>
</protein>
<keyword evidence="11" id="KW-1185">Reference proteome</keyword>
<evidence type="ECO:0000313" key="9">
    <source>
        <dbReference type="EMBL" id="KAG0115391.1"/>
    </source>
</evidence>
<dbReference type="AlphaFoldDB" id="A0A835NI18"/>
<evidence type="ECO:0000256" key="7">
    <source>
        <dbReference type="SAM" id="Coils"/>
    </source>
</evidence>
<accession>A0A835NI18</accession>
<evidence type="ECO:0000256" key="5">
    <source>
        <dbReference type="ARBA" id="ARBA00037378"/>
    </source>
</evidence>
<dbReference type="Proteomes" id="UP000618051">
    <property type="component" value="Unassembled WGS sequence"/>
</dbReference>
<reference evidence="10" key="3">
    <citation type="submission" date="2022-01" db="EMBL/GenBank/DDBJ databases">
        <authorList>
            <person name="Rubenstein D.R."/>
        </authorList>
    </citation>
    <scope>NUCLEOTIDE SEQUENCE</scope>
    <source>
        <strain evidence="10">SS15</strain>
        <tissue evidence="10">Liver</tissue>
    </source>
</reference>
<keyword evidence="3" id="KW-0809">Transit peptide</keyword>
<dbReference type="GO" id="GO:0000266">
    <property type="term" value="P:mitochondrial fission"/>
    <property type="evidence" value="ECO:0007669"/>
    <property type="project" value="UniProtKB-UniRule"/>
</dbReference>
<feature type="region of interest" description="Disordered" evidence="8">
    <location>
        <begin position="199"/>
        <end position="228"/>
    </location>
</feature>
<proteinExistence type="inferred from homology"/>
<dbReference type="EMBL" id="JADDUC020000001">
    <property type="protein sequence ID" value="KAI1243416.1"/>
    <property type="molecule type" value="Genomic_DNA"/>
</dbReference>
<organism evidence="9">
    <name type="scientific">Lamprotornis superbus</name>
    <dbReference type="NCBI Taxonomy" id="245042"/>
    <lineage>
        <taxon>Eukaryota</taxon>
        <taxon>Metazoa</taxon>
        <taxon>Chordata</taxon>
        <taxon>Craniata</taxon>
        <taxon>Vertebrata</taxon>
        <taxon>Euteleostomi</taxon>
        <taxon>Archelosauria</taxon>
        <taxon>Archosauria</taxon>
        <taxon>Dinosauria</taxon>
        <taxon>Saurischia</taxon>
        <taxon>Theropoda</taxon>
        <taxon>Coelurosauria</taxon>
        <taxon>Aves</taxon>
        <taxon>Neognathae</taxon>
        <taxon>Neoaves</taxon>
        <taxon>Telluraves</taxon>
        <taxon>Australaves</taxon>
        <taxon>Passeriformes</taxon>
        <taxon>Sturnidae</taxon>
        <taxon>Lamprotornis</taxon>
    </lineage>
</organism>
<feature type="compositionally biased region" description="Pro residues" evidence="8">
    <location>
        <begin position="209"/>
        <end position="224"/>
    </location>
</feature>
<dbReference type="EMBL" id="JADDUC010000227">
    <property type="protein sequence ID" value="KAG0115391.1"/>
    <property type="molecule type" value="Genomic_DNA"/>
</dbReference>
<dbReference type="GO" id="GO:0005739">
    <property type="term" value="C:mitochondrion"/>
    <property type="evidence" value="ECO:0007669"/>
    <property type="project" value="UniProtKB-SubCell"/>
</dbReference>
<reference evidence="10 11" key="2">
    <citation type="journal article" date="2021" name="J. Hered.">
        <title>Feather Gene Expression Elucidates the Developmental Basis of Plumage Iridescence in African Starlings.</title>
        <authorList>
            <person name="Rubenstein D.R."/>
            <person name="Corvelo A."/>
            <person name="MacManes M.D."/>
            <person name="Maia R."/>
            <person name="Narzisi G."/>
            <person name="Rousaki A."/>
            <person name="Vandenabeele P."/>
            <person name="Shawkey M.D."/>
            <person name="Solomon J."/>
        </authorList>
    </citation>
    <scope>NUCLEOTIDE SEQUENCE [LARGE SCALE GENOMIC DNA]</scope>
    <source>
        <strain evidence="10">SS15</strain>
    </source>
</reference>
<evidence type="ECO:0000256" key="1">
    <source>
        <dbReference type="ARBA" id="ARBA00004173"/>
    </source>
</evidence>
<gene>
    <name evidence="10" type="ORF">IHE44_0001021</name>
    <name evidence="9" type="ORF">IHE44_006039</name>
</gene>
<comment type="function">
    <text evidence="6">Plays a role in mitochondrial aerobic respiration. Regulates mitochondrial organization and fission.</text>
</comment>
<keyword evidence="4 6" id="KW-0496">Mitochondrion</keyword>
<evidence type="ECO:0000256" key="3">
    <source>
        <dbReference type="ARBA" id="ARBA00022946"/>
    </source>
</evidence>
<evidence type="ECO:0000256" key="2">
    <source>
        <dbReference type="ARBA" id="ARBA00005807"/>
    </source>
</evidence>
<evidence type="ECO:0000256" key="6">
    <source>
        <dbReference type="RuleBase" id="RU369053"/>
    </source>
</evidence>
<feature type="region of interest" description="Disordered" evidence="8">
    <location>
        <begin position="125"/>
        <end position="154"/>
    </location>
</feature>
<evidence type="ECO:0000313" key="10">
    <source>
        <dbReference type="EMBL" id="KAI1243416.1"/>
    </source>
</evidence>
<comment type="caution">
    <text evidence="9">The sequence shown here is derived from an EMBL/GenBank/DDBJ whole genome shotgun (WGS) entry which is preliminary data.</text>
</comment>
<keyword evidence="7" id="KW-0175">Coiled coil</keyword>
<comment type="function">
    <text evidence="5">May play a role in mitochondrial aerobic respiration. May also regulate mitochondrial organization and fission.</text>
</comment>
<comment type="similarity">
    <text evidence="2 6">Belongs to the MTFR1 family.</text>
</comment>
<evidence type="ECO:0000256" key="4">
    <source>
        <dbReference type="ARBA" id="ARBA00023128"/>
    </source>
</evidence>
<dbReference type="PANTHER" id="PTHR14215">
    <property type="entry name" value="PROTEIN OF UNKNOWN FUNCTION DUF729"/>
    <property type="match status" value="1"/>
</dbReference>
<evidence type="ECO:0000313" key="11">
    <source>
        <dbReference type="Proteomes" id="UP000618051"/>
    </source>
</evidence>
<feature type="compositionally biased region" description="Polar residues" evidence="8">
    <location>
        <begin position="140"/>
        <end position="149"/>
    </location>
</feature>
<comment type="subcellular location">
    <subcellularLocation>
        <location evidence="1 6">Mitochondrion</location>
    </subcellularLocation>
</comment>
<dbReference type="Pfam" id="PF05308">
    <property type="entry name" value="Mito_fiss_reg"/>
    <property type="match status" value="1"/>
</dbReference>
<dbReference type="PANTHER" id="PTHR14215:SF1">
    <property type="entry name" value="MITOCHONDRIAL FISSION REGULATOR 1"/>
    <property type="match status" value="1"/>
</dbReference>
<evidence type="ECO:0000256" key="8">
    <source>
        <dbReference type="SAM" id="MobiDB-lite"/>
    </source>
</evidence>
<feature type="coiled-coil region" evidence="7">
    <location>
        <begin position="162"/>
        <end position="189"/>
    </location>
</feature>
<reference evidence="9" key="1">
    <citation type="submission" date="2020-10" db="EMBL/GenBank/DDBJ databases">
        <title>Feather gene expression reveals the developmental basis of iridescence in African starlings.</title>
        <authorList>
            <person name="Rubenstein D.R."/>
        </authorList>
    </citation>
    <scope>NUCLEOTIDE SEQUENCE</scope>
    <source>
        <strain evidence="9">SS15</strain>
        <tissue evidence="9">Liver</tissue>
    </source>
</reference>
<dbReference type="GO" id="GO:0009060">
    <property type="term" value="P:aerobic respiration"/>
    <property type="evidence" value="ECO:0007669"/>
    <property type="project" value="UniProtKB-UniRule"/>
</dbReference>
<sequence>MEDCRKKEGTTKLSENVNQERRSIGLDAHLELLNAIICPSSKNKVLWSSKPYGSSRSIVRKIGTNLSLIQCPRVHFQLISRVTEGNSPAQLREDAVATFADVGWIAEEEGEVSTRLRSEVWSKTTQPLPGEAHHFRKSPPRQTSLQSPSGEELVPRSAVMANEEALQKISALENELASLRAQIAKIVTLQEQQNLTTVGPSPLASAAAPVPPPPPPPLPPPPPSGLDQRKSAVDLIKERKNKKMNAGQNVVENGPKKPEVPNMLEILKDMNSVKLRSVKRASESTKSKVSQPADPATLIAEALKKKFAYRYQNDSQGETEKMIPKAETKTQTEVVLPNDRRFHIHEEMELEPLALFSPRWPSIVCDSLVLENRAHSPNSGSTKSAYQRKGQFDIMWHSNNAAAAWGVEAIRSRGRNLRDHGGQLGAEIATATSRPYLLQLPETDSTTGGSKLPKNDPVTHQTSTTLLRVKAHLVHTMSEIISFLLEEAWLAYTKITPENNQMGTANRNNEISATINSPQLNSYDTMKASKMSRLPDSEDEKINTEVLKKQLKNKLNVGNRNSATTASLEASIFYINCGAIICYGSILFSNASMHEMEANMFTATASSLPSQSSKHISSTAYFISCMLTVSRNALLVLLWADSILLLDTMDAIFGGTEEAAEPVTKWRDGNESKIADELPSLNSWREKKQSIPNKTLQCMFTMSVKSLQLLATP</sequence>
<name>A0A835NI18_9PASS</name>
<dbReference type="InterPro" id="IPR007972">
    <property type="entry name" value="Mtfr1"/>
</dbReference>
<dbReference type="OrthoDB" id="2133332at2759"/>